<gene>
    <name evidence="1" type="ORF">RHMOL_Rhmol01G0226900</name>
</gene>
<dbReference type="Proteomes" id="UP001062846">
    <property type="component" value="Chromosome 1"/>
</dbReference>
<name>A0ACC0Q429_RHOML</name>
<comment type="caution">
    <text evidence="1">The sequence shown here is derived from an EMBL/GenBank/DDBJ whole genome shotgun (WGS) entry which is preliminary data.</text>
</comment>
<organism evidence="1 2">
    <name type="scientific">Rhododendron molle</name>
    <name type="common">Chinese azalea</name>
    <name type="synonym">Azalea mollis</name>
    <dbReference type="NCBI Taxonomy" id="49168"/>
    <lineage>
        <taxon>Eukaryota</taxon>
        <taxon>Viridiplantae</taxon>
        <taxon>Streptophyta</taxon>
        <taxon>Embryophyta</taxon>
        <taxon>Tracheophyta</taxon>
        <taxon>Spermatophyta</taxon>
        <taxon>Magnoliopsida</taxon>
        <taxon>eudicotyledons</taxon>
        <taxon>Gunneridae</taxon>
        <taxon>Pentapetalae</taxon>
        <taxon>asterids</taxon>
        <taxon>Ericales</taxon>
        <taxon>Ericaceae</taxon>
        <taxon>Ericoideae</taxon>
        <taxon>Rhodoreae</taxon>
        <taxon>Rhododendron</taxon>
    </lineage>
</organism>
<sequence>MDGEDNQGRPSQVSPLDVCLADNKARTCDDLPVYYMRGYHGVTSQNSFRKWPSSGTQAQPKGVSPREDQRLLPRLDYSLATYKRGKQTFVLPLLQYDASEDTYFKLDWNQSSFEDEAADLLNWPKFFAERNNLKPSVLAAEMVEAKQRKLTENERNNALNNEKYLSDYAMSDKDM</sequence>
<dbReference type="EMBL" id="CM046388">
    <property type="protein sequence ID" value="KAI8572778.1"/>
    <property type="molecule type" value="Genomic_DNA"/>
</dbReference>
<accession>A0ACC0Q429</accession>
<reference evidence="1" key="1">
    <citation type="submission" date="2022-02" db="EMBL/GenBank/DDBJ databases">
        <title>Plant Genome Project.</title>
        <authorList>
            <person name="Zhang R.-G."/>
        </authorList>
    </citation>
    <scope>NUCLEOTIDE SEQUENCE</scope>
    <source>
        <strain evidence="1">AT1</strain>
    </source>
</reference>
<evidence type="ECO:0000313" key="2">
    <source>
        <dbReference type="Proteomes" id="UP001062846"/>
    </source>
</evidence>
<evidence type="ECO:0000313" key="1">
    <source>
        <dbReference type="EMBL" id="KAI8572778.1"/>
    </source>
</evidence>
<protein>
    <submittedName>
        <fullName evidence="1">Uncharacterized protein</fullName>
    </submittedName>
</protein>
<proteinExistence type="predicted"/>
<keyword evidence="2" id="KW-1185">Reference proteome</keyword>